<evidence type="ECO:0000313" key="9">
    <source>
        <dbReference type="EMBL" id="MBL1407934.1"/>
    </source>
</evidence>
<evidence type="ECO:0000256" key="4">
    <source>
        <dbReference type="ARBA" id="ARBA00022741"/>
    </source>
</evidence>
<dbReference type="PANTHER" id="PTHR42878:SF7">
    <property type="entry name" value="SENSOR HISTIDINE KINASE GLRK"/>
    <property type="match status" value="1"/>
</dbReference>
<dbReference type="RefSeq" id="WP_202101728.1">
    <property type="nucleotide sequence ID" value="NZ_JAERTY010000002.1"/>
</dbReference>
<feature type="domain" description="Histidine kinase" evidence="8">
    <location>
        <begin position="228"/>
        <end position="443"/>
    </location>
</feature>
<gene>
    <name evidence="9" type="ORF">JKG61_04135</name>
</gene>
<evidence type="ECO:0000256" key="3">
    <source>
        <dbReference type="ARBA" id="ARBA00022679"/>
    </source>
</evidence>
<dbReference type="PROSITE" id="PS50109">
    <property type="entry name" value="HIS_KIN"/>
    <property type="match status" value="1"/>
</dbReference>
<evidence type="ECO:0000256" key="5">
    <source>
        <dbReference type="ARBA" id="ARBA00022777"/>
    </source>
</evidence>
<dbReference type="InterPro" id="IPR003594">
    <property type="entry name" value="HATPase_dom"/>
</dbReference>
<keyword evidence="5 9" id="KW-0418">Kinase</keyword>
<keyword evidence="10" id="KW-1185">Reference proteome</keyword>
<evidence type="ECO:0000313" key="10">
    <source>
        <dbReference type="Proteomes" id="UP000625283"/>
    </source>
</evidence>
<keyword evidence="3" id="KW-0808">Transferase</keyword>
<dbReference type="PANTHER" id="PTHR42878">
    <property type="entry name" value="TWO-COMPONENT HISTIDINE KINASE"/>
    <property type="match status" value="1"/>
</dbReference>
<evidence type="ECO:0000259" key="8">
    <source>
        <dbReference type="PROSITE" id="PS50109"/>
    </source>
</evidence>
<evidence type="ECO:0000256" key="2">
    <source>
        <dbReference type="ARBA" id="ARBA00012438"/>
    </source>
</evidence>
<protein>
    <recommendedName>
        <fullName evidence="2">histidine kinase</fullName>
        <ecNumber evidence="2">2.7.13.3</ecNumber>
    </recommendedName>
</protein>
<keyword evidence="4" id="KW-0547">Nucleotide-binding</keyword>
<evidence type="ECO:0000256" key="1">
    <source>
        <dbReference type="ARBA" id="ARBA00000085"/>
    </source>
</evidence>
<dbReference type="InterPro" id="IPR050351">
    <property type="entry name" value="BphY/WalK/GraS-like"/>
</dbReference>
<evidence type="ECO:0000256" key="6">
    <source>
        <dbReference type="ARBA" id="ARBA00022840"/>
    </source>
</evidence>
<keyword evidence="6" id="KW-0067">ATP-binding</keyword>
<dbReference type="PRINTS" id="PR00344">
    <property type="entry name" value="BCTRLSENSOR"/>
</dbReference>
<dbReference type="GO" id="GO:0016301">
    <property type="term" value="F:kinase activity"/>
    <property type="evidence" value="ECO:0007669"/>
    <property type="project" value="UniProtKB-KW"/>
</dbReference>
<sequence length="444" mass="50671">MGIWRFFLFLKVTLLLLGCIGTAYLVLLGYWLYALGSFFILLILAYQWFSVEHKLLGYVLDFTEAVRYKDFTRRFAVRRQNSVEGKLFSAFNTINQVYKQISIDKELQHQYLNKVINMLDSAIIFYAAESGKVIWINDAFKQLFNTPHLGNIKGLMKRHLDLYDKMLALRVGKPQTETVASIQGKIKLLMNSSEFETQEGVFRIVVCQNINEAIDEAETNAWQKLLRVLTHEIMNSIAPISSLAETLHGRLEGGYKDEDMEDLKVGIYTIKRRSEGLLQFAKSYRLINRVDQPDFKDVLLIDLFEDVYQLLEPTLLQKGIDVDIIIKDRKLVVKADRNLIEQVIINLLLNAMEAVSGYDSPYISISGKMQDDRIQIQIADNGKGMSADIQEQIFTPFFTTRKAGTGVGLTLSKQIMLVHNGNIMVDSKEGEGSVFILYFGGEQL</sequence>
<dbReference type="InterPro" id="IPR036890">
    <property type="entry name" value="HATPase_C_sf"/>
</dbReference>
<dbReference type="InterPro" id="IPR005467">
    <property type="entry name" value="His_kinase_dom"/>
</dbReference>
<keyword evidence="7" id="KW-0902">Two-component regulatory system</keyword>
<dbReference type="Gene3D" id="3.30.565.10">
    <property type="entry name" value="Histidine kinase-like ATPase, C-terminal domain"/>
    <property type="match status" value="1"/>
</dbReference>
<accession>A0ABS1R103</accession>
<dbReference type="SMART" id="SM00387">
    <property type="entry name" value="HATPase_c"/>
    <property type="match status" value="1"/>
</dbReference>
<reference evidence="9 10" key="1">
    <citation type="submission" date="2021-01" db="EMBL/GenBank/DDBJ databases">
        <title>C459-1 draft genome sequence.</title>
        <authorList>
            <person name="Zhang X.-F."/>
        </authorList>
    </citation>
    <scope>NUCLEOTIDE SEQUENCE [LARGE SCALE GENOMIC DNA]</scope>
    <source>
        <strain evidence="10">C459-1</strain>
    </source>
</reference>
<dbReference type="EC" id="2.7.13.3" evidence="2"/>
<name>A0ABS1R103_9SPHI</name>
<dbReference type="SUPFAM" id="SSF55874">
    <property type="entry name" value="ATPase domain of HSP90 chaperone/DNA topoisomerase II/histidine kinase"/>
    <property type="match status" value="1"/>
</dbReference>
<comment type="catalytic activity">
    <reaction evidence="1">
        <text>ATP + protein L-histidine = ADP + protein N-phospho-L-histidine.</text>
        <dbReference type="EC" id="2.7.13.3"/>
    </reaction>
</comment>
<evidence type="ECO:0000256" key="7">
    <source>
        <dbReference type="ARBA" id="ARBA00023012"/>
    </source>
</evidence>
<dbReference type="InterPro" id="IPR004358">
    <property type="entry name" value="Sig_transdc_His_kin-like_C"/>
</dbReference>
<dbReference type="Pfam" id="PF02518">
    <property type="entry name" value="HATPase_c"/>
    <property type="match status" value="1"/>
</dbReference>
<organism evidence="9 10">
    <name type="scientific">Sphingobacterium faecale</name>
    <dbReference type="NCBI Taxonomy" id="2803775"/>
    <lineage>
        <taxon>Bacteria</taxon>
        <taxon>Pseudomonadati</taxon>
        <taxon>Bacteroidota</taxon>
        <taxon>Sphingobacteriia</taxon>
        <taxon>Sphingobacteriales</taxon>
        <taxon>Sphingobacteriaceae</taxon>
        <taxon>Sphingobacterium</taxon>
    </lineage>
</organism>
<dbReference type="Proteomes" id="UP000625283">
    <property type="component" value="Unassembled WGS sequence"/>
</dbReference>
<dbReference type="EMBL" id="JAERTY010000002">
    <property type="protein sequence ID" value="MBL1407934.1"/>
    <property type="molecule type" value="Genomic_DNA"/>
</dbReference>
<proteinExistence type="predicted"/>
<comment type="caution">
    <text evidence="9">The sequence shown here is derived from an EMBL/GenBank/DDBJ whole genome shotgun (WGS) entry which is preliminary data.</text>
</comment>